<keyword evidence="5" id="KW-1185">Reference proteome</keyword>
<dbReference type="eggNOG" id="ENOG502S1MD">
    <property type="taxonomic scope" value="Eukaryota"/>
</dbReference>
<protein>
    <recommendedName>
        <fullName evidence="6">Cyclin-dependent protein kinase inhibitor SMR6</fullName>
    </recommendedName>
</protein>
<dbReference type="AlphaFoldDB" id="A0A067H3K0"/>
<dbReference type="GO" id="GO:0004860">
    <property type="term" value="F:protein kinase inhibitor activity"/>
    <property type="evidence" value="ECO:0007669"/>
    <property type="project" value="UniProtKB-KW"/>
</dbReference>
<dbReference type="EMBL" id="KK784875">
    <property type="protein sequence ID" value="KDO82252.1"/>
    <property type="molecule type" value="Genomic_DNA"/>
</dbReference>
<gene>
    <name evidence="4" type="ORF">CISIN_1g033782mg</name>
</gene>
<evidence type="ECO:0000313" key="4">
    <source>
        <dbReference type="EMBL" id="KDO82252.1"/>
    </source>
</evidence>
<keyword evidence="2" id="KW-0131">Cell cycle</keyword>
<organism evidence="4 5">
    <name type="scientific">Citrus sinensis</name>
    <name type="common">Sweet orange</name>
    <name type="synonym">Citrus aurantium var. sinensis</name>
    <dbReference type="NCBI Taxonomy" id="2711"/>
    <lineage>
        <taxon>Eukaryota</taxon>
        <taxon>Viridiplantae</taxon>
        <taxon>Streptophyta</taxon>
        <taxon>Embryophyta</taxon>
        <taxon>Tracheophyta</taxon>
        <taxon>Spermatophyta</taxon>
        <taxon>Magnoliopsida</taxon>
        <taxon>eudicotyledons</taxon>
        <taxon>Gunneridae</taxon>
        <taxon>Pentapetalae</taxon>
        <taxon>rosids</taxon>
        <taxon>malvids</taxon>
        <taxon>Sapindales</taxon>
        <taxon>Rutaceae</taxon>
        <taxon>Aurantioideae</taxon>
        <taxon>Citrus</taxon>
    </lineage>
</organism>
<dbReference type="InterPro" id="IPR040389">
    <property type="entry name" value="SMR"/>
</dbReference>
<dbReference type="PaxDb" id="2711-XP_006483937.1"/>
<reference evidence="4 5" key="1">
    <citation type="submission" date="2014-04" db="EMBL/GenBank/DDBJ databases">
        <authorList>
            <consortium name="International Citrus Genome Consortium"/>
            <person name="Gmitter F."/>
            <person name="Chen C."/>
            <person name="Farmerie W."/>
            <person name="Harkins T."/>
            <person name="Desany B."/>
            <person name="Mohiuddin M."/>
            <person name="Kodira C."/>
            <person name="Borodovsky M."/>
            <person name="Lomsadze A."/>
            <person name="Burns P."/>
            <person name="Jenkins J."/>
            <person name="Prochnik S."/>
            <person name="Shu S."/>
            <person name="Chapman J."/>
            <person name="Pitluck S."/>
            <person name="Schmutz J."/>
            <person name="Rokhsar D."/>
        </authorList>
    </citation>
    <scope>NUCLEOTIDE SEQUENCE</scope>
</reference>
<accession>A0A067H3K0</accession>
<dbReference type="Proteomes" id="UP000027120">
    <property type="component" value="Unassembled WGS sequence"/>
</dbReference>
<evidence type="ECO:0000256" key="3">
    <source>
        <dbReference type="SAM" id="MobiDB-lite"/>
    </source>
</evidence>
<keyword evidence="1" id="KW-0649">Protein kinase inhibitor</keyword>
<dbReference type="PANTHER" id="PTHR33142:SF48">
    <property type="entry name" value="CYCLIN-DEPENDENT PROTEIN KINASE INHIBITOR SMR15"/>
    <property type="match status" value="1"/>
</dbReference>
<evidence type="ECO:0008006" key="6">
    <source>
        <dbReference type="Google" id="ProtNLM"/>
    </source>
</evidence>
<dbReference type="KEGG" id="cit:102611595"/>
<dbReference type="GO" id="GO:0032875">
    <property type="term" value="P:regulation of DNA endoreduplication"/>
    <property type="evidence" value="ECO:0007669"/>
    <property type="project" value="InterPro"/>
</dbReference>
<sequence>MGLSGKPQVDGGLESEGKRWVIAGIPLRAPLKPIYTNPVPTAVDKEVDSGTDEELSTTPTSEDARIPAKLTCPAAPRKRKSSLKCNYSGVREFFSPPDLESVFIRHVERAN</sequence>
<evidence type="ECO:0000313" key="5">
    <source>
        <dbReference type="Proteomes" id="UP000027120"/>
    </source>
</evidence>
<feature type="region of interest" description="Disordered" evidence="3">
    <location>
        <begin position="43"/>
        <end position="63"/>
    </location>
</feature>
<dbReference type="PANTHER" id="PTHR33142">
    <property type="entry name" value="CYCLIN-DEPENDENT PROTEIN KINASE INHIBITOR SMR13"/>
    <property type="match status" value="1"/>
</dbReference>
<evidence type="ECO:0000256" key="1">
    <source>
        <dbReference type="ARBA" id="ARBA00023013"/>
    </source>
</evidence>
<proteinExistence type="predicted"/>
<name>A0A067H3K0_CITSI</name>
<evidence type="ECO:0000256" key="2">
    <source>
        <dbReference type="ARBA" id="ARBA00023306"/>
    </source>
</evidence>
<dbReference type="OrthoDB" id="1302889at2759"/>